<proteinExistence type="predicted"/>
<dbReference type="RefSeq" id="WP_092313284.1">
    <property type="nucleotide sequence ID" value="NZ_FNTJ01000001.1"/>
</dbReference>
<accession>A0A1H4M572</accession>
<evidence type="ECO:0000313" key="3">
    <source>
        <dbReference type="Proteomes" id="UP000198982"/>
    </source>
</evidence>
<dbReference type="Proteomes" id="UP000198982">
    <property type="component" value="Unassembled WGS sequence"/>
</dbReference>
<gene>
    <name evidence="2" type="ORF">SAMN05216178_2225</name>
</gene>
<protein>
    <recommendedName>
        <fullName evidence="4">Lipoprotein</fullName>
    </recommendedName>
</protein>
<dbReference type="EMBL" id="FNTJ01000001">
    <property type="protein sequence ID" value="SEB77947.1"/>
    <property type="molecule type" value="Genomic_DNA"/>
</dbReference>
<evidence type="ECO:0000256" key="1">
    <source>
        <dbReference type="SAM" id="SignalP"/>
    </source>
</evidence>
<evidence type="ECO:0008006" key="4">
    <source>
        <dbReference type="Google" id="ProtNLM"/>
    </source>
</evidence>
<keyword evidence="3" id="KW-1185">Reference proteome</keyword>
<keyword evidence="1" id="KW-0732">Signal</keyword>
<feature type="chain" id="PRO_5011558859" description="Lipoprotein" evidence="1">
    <location>
        <begin position="24"/>
        <end position="64"/>
    </location>
</feature>
<dbReference type="PROSITE" id="PS51257">
    <property type="entry name" value="PROKAR_LIPOPROTEIN"/>
    <property type="match status" value="1"/>
</dbReference>
<reference evidence="3" key="1">
    <citation type="submission" date="2016-10" db="EMBL/GenBank/DDBJ databases">
        <authorList>
            <person name="Varghese N."/>
            <person name="Submissions S."/>
        </authorList>
    </citation>
    <scope>NUCLEOTIDE SEQUENCE [LARGE SCALE GENOMIC DNA]</scope>
    <source>
        <strain evidence="3">DSM 9751</strain>
    </source>
</reference>
<dbReference type="AlphaFoldDB" id="A0A1H4M572"/>
<name>A0A1H4M572_9PSED</name>
<sequence length="64" mass="6619">MKLSCLKVLLVSATLLLGACSSATTHSCYSDKCRLGGGVSNLNPNGNTALGNSFNQYGSTLLHD</sequence>
<organism evidence="2 3">
    <name type="scientific">Pseudomonas saponiphila</name>
    <dbReference type="NCBI Taxonomy" id="556534"/>
    <lineage>
        <taxon>Bacteria</taxon>
        <taxon>Pseudomonadati</taxon>
        <taxon>Pseudomonadota</taxon>
        <taxon>Gammaproteobacteria</taxon>
        <taxon>Pseudomonadales</taxon>
        <taxon>Pseudomonadaceae</taxon>
        <taxon>Pseudomonas</taxon>
    </lineage>
</organism>
<feature type="signal peptide" evidence="1">
    <location>
        <begin position="1"/>
        <end position="23"/>
    </location>
</feature>
<evidence type="ECO:0000313" key="2">
    <source>
        <dbReference type="EMBL" id="SEB77947.1"/>
    </source>
</evidence>